<sequence>MTQSLLERRRIEAEFAKGLFDTLAEDLGRERAVAILTKAVIRLAETAGEKFAEQTRGPAQENGPDLLAYAEILPIWQQGDALAIDLKLREADRLEFDVVRCRYAEMYRELGIPELGAVLSCNRDKAFCIGFNPNIRLTRTKTIMEGGDHCDFRYAVRKEAEP</sequence>
<accession>A0ABZ0HPL5</accession>
<proteinExistence type="predicted"/>
<reference evidence="1 2" key="1">
    <citation type="submission" date="2023-10" db="EMBL/GenBank/DDBJ databases">
        <title>Novel methanotroph of the genus Methylocapsa from a subarctic wetland.</title>
        <authorList>
            <person name="Belova S.E."/>
            <person name="Oshkin I.Y."/>
            <person name="Miroshnikov K."/>
            <person name="Dedysh S.N."/>
        </authorList>
    </citation>
    <scope>NUCLEOTIDE SEQUENCE [LARGE SCALE GENOMIC DNA]</scope>
    <source>
        <strain evidence="1 2">RX1</strain>
    </source>
</reference>
<dbReference type="Proteomes" id="UP001626536">
    <property type="component" value="Chromosome"/>
</dbReference>
<protein>
    <submittedName>
        <fullName evidence="1">L-2-amino-thiazoline-4-carboxylic acid hydrolase</fullName>
    </submittedName>
</protein>
<organism evidence="1 2">
    <name type="scientific">Methylocapsa polymorpha</name>
    <dbReference type="NCBI Taxonomy" id="3080828"/>
    <lineage>
        <taxon>Bacteria</taxon>
        <taxon>Pseudomonadati</taxon>
        <taxon>Pseudomonadota</taxon>
        <taxon>Alphaproteobacteria</taxon>
        <taxon>Hyphomicrobiales</taxon>
        <taxon>Beijerinckiaceae</taxon>
        <taxon>Methylocapsa</taxon>
    </lineage>
</organism>
<dbReference type="EMBL" id="CP136862">
    <property type="protein sequence ID" value="WOJ89229.1"/>
    <property type="molecule type" value="Genomic_DNA"/>
</dbReference>
<keyword evidence="1" id="KW-0378">Hydrolase</keyword>
<dbReference type="GO" id="GO:0016787">
    <property type="term" value="F:hydrolase activity"/>
    <property type="evidence" value="ECO:0007669"/>
    <property type="project" value="UniProtKB-KW"/>
</dbReference>
<evidence type="ECO:0000313" key="1">
    <source>
        <dbReference type="EMBL" id="WOJ89229.1"/>
    </source>
</evidence>
<keyword evidence="2" id="KW-1185">Reference proteome</keyword>
<evidence type="ECO:0000313" key="2">
    <source>
        <dbReference type="Proteomes" id="UP001626536"/>
    </source>
</evidence>
<dbReference type="InterPro" id="IPR026002">
    <property type="entry name" value="ATC_hydrolase-like"/>
</dbReference>
<dbReference type="Pfam" id="PF14196">
    <property type="entry name" value="ATC_hydrolase"/>
    <property type="match status" value="1"/>
</dbReference>
<name>A0ABZ0HPL5_9HYPH</name>
<dbReference type="RefSeq" id="WP_407338673.1">
    <property type="nucleotide sequence ID" value="NZ_CP136862.1"/>
</dbReference>
<gene>
    <name evidence="1" type="ORF">RZS28_15700</name>
</gene>